<sequence>MPNIHGLHTIRKNSPPPRRRVGRRSEDDDDDDDDGHANDRYVGGVDSRGGGSGLAVVPNPNDGRRTYADSIFDIAEDAGDAASGAGGGGGPGTTRRTITMYRSGFTVDDGPYRRLDDPSNSEFLTSLAGGRIPRELSSNDGGTSSMAEVTVGLVDRRGEEYDPEHHGRGGRGGSGGGGFQSFSGEGQSLGGSSSSLATASSSSPSGGGGGGGVVDPSVLLSTAPPPEIVDESRPITTVAVRLLDGKRLVVRMNADSTIRELAIRIGNNNGITTDRYVFTSGYPPTIIDDLDSTIEGAGLMGAQIVLRRA</sequence>
<feature type="compositionally biased region" description="Low complexity" evidence="1">
    <location>
        <begin position="180"/>
        <end position="204"/>
    </location>
</feature>
<dbReference type="SUPFAM" id="SSF54236">
    <property type="entry name" value="Ubiquitin-like"/>
    <property type="match status" value="1"/>
</dbReference>
<dbReference type="PANTHER" id="PTHR23333">
    <property type="entry name" value="UBX DOMAIN CONTAINING PROTEIN"/>
    <property type="match status" value="1"/>
</dbReference>
<comment type="caution">
    <text evidence="4">The sequence shown here is derived from an EMBL/GenBank/DDBJ whole genome shotgun (WGS) entry which is preliminary data.</text>
</comment>
<evidence type="ECO:0008006" key="6">
    <source>
        <dbReference type="Google" id="ProtNLM"/>
    </source>
</evidence>
<dbReference type="PROSITE" id="PS51399">
    <property type="entry name" value="SEP"/>
    <property type="match status" value="1"/>
</dbReference>
<dbReference type="Gene3D" id="3.30.420.210">
    <property type="entry name" value="SEP domain"/>
    <property type="match status" value="1"/>
</dbReference>
<dbReference type="PANTHER" id="PTHR23333:SF20">
    <property type="entry name" value="NSFL1 COFACTOR P47"/>
    <property type="match status" value="1"/>
</dbReference>
<feature type="compositionally biased region" description="Gly residues" evidence="1">
    <location>
        <begin position="170"/>
        <end position="179"/>
    </location>
</feature>
<dbReference type="PROSITE" id="PS50033">
    <property type="entry name" value="UBX"/>
    <property type="match status" value="1"/>
</dbReference>
<evidence type="ECO:0000313" key="5">
    <source>
        <dbReference type="Proteomes" id="UP001530377"/>
    </source>
</evidence>
<evidence type="ECO:0000259" key="2">
    <source>
        <dbReference type="PROSITE" id="PS50033"/>
    </source>
</evidence>
<dbReference type="Proteomes" id="UP001530377">
    <property type="component" value="Unassembled WGS sequence"/>
</dbReference>
<feature type="domain" description="UBX" evidence="2">
    <location>
        <begin position="231"/>
        <end position="307"/>
    </location>
</feature>
<feature type="compositionally biased region" description="Polar residues" evidence="1">
    <location>
        <begin position="136"/>
        <end position="147"/>
    </location>
</feature>
<dbReference type="InterPro" id="IPR036241">
    <property type="entry name" value="NSFL1C_SEP_dom_sf"/>
</dbReference>
<dbReference type="InterPro" id="IPR012989">
    <property type="entry name" value="SEP_domain"/>
</dbReference>
<dbReference type="Gene3D" id="3.10.20.90">
    <property type="entry name" value="Phosphatidylinositol 3-kinase Catalytic Subunit, Chain A, domain 1"/>
    <property type="match status" value="1"/>
</dbReference>
<feature type="region of interest" description="Disordered" evidence="1">
    <location>
        <begin position="159"/>
        <end position="219"/>
    </location>
</feature>
<feature type="region of interest" description="Disordered" evidence="1">
    <location>
        <begin position="1"/>
        <end position="147"/>
    </location>
</feature>
<dbReference type="InterPro" id="IPR029071">
    <property type="entry name" value="Ubiquitin-like_domsf"/>
</dbReference>
<evidence type="ECO:0000256" key="1">
    <source>
        <dbReference type="SAM" id="MobiDB-lite"/>
    </source>
</evidence>
<dbReference type="SMART" id="SM00553">
    <property type="entry name" value="SEP"/>
    <property type="match status" value="1"/>
</dbReference>
<keyword evidence="5" id="KW-1185">Reference proteome</keyword>
<reference evidence="4 5" key="1">
    <citation type="submission" date="2024-10" db="EMBL/GenBank/DDBJ databases">
        <title>Updated reference genomes for cyclostephanoid diatoms.</title>
        <authorList>
            <person name="Roberts W.R."/>
            <person name="Alverson A.J."/>
        </authorList>
    </citation>
    <scope>NUCLEOTIDE SEQUENCE [LARGE SCALE GENOMIC DNA]</scope>
    <source>
        <strain evidence="4 5">AJA228-03</strain>
    </source>
</reference>
<feature type="domain" description="SEP" evidence="3">
    <location>
        <begin position="93"/>
        <end position="162"/>
    </location>
</feature>
<accession>A0ABD3SBD1</accession>
<evidence type="ECO:0000313" key="4">
    <source>
        <dbReference type="EMBL" id="KAL3821841.1"/>
    </source>
</evidence>
<proteinExistence type="predicted"/>
<organism evidence="4 5">
    <name type="scientific">Cyclostephanos tholiformis</name>
    <dbReference type="NCBI Taxonomy" id="382380"/>
    <lineage>
        <taxon>Eukaryota</taxon>
        <taxon>Sar</taxon>
        <taxon>Stramenopiles</taxon>
        <taxon>Ochrophyta</taxon>
        <taxon>Bacillariophyta</taxon>
        <taxon>Coscinodiscophyceae</taxon>
        <taxon>Thalassiosirophycidae</taxon>
        <taxon>Stephanodiscales</taxon>
        <taxon>Stephanodiscaceae</taxon>
        <taxon>Cyclostephanos</taxon>
    </lineage>
</organism>
<evidence type="ECO:0000259" key="3">
    <source>
        <dbReference type="PROSITE" id="PS51399"/>
    </source>
</evidence>
<protein>
    <recommendedName>
        <fullName evidence="6">UBX domain-containing protein</fullName>
    </recommendedName>
</protein>
<dbReference type="Pfam" id="PF00789">
    <property type="entry name" value="UBX"/>
    <property type="match status" value="1"/>
</dbReference>
<name>A0ABD3SBD1_9STRA</name>
<dbReference type="SUPFAM" id="SSF102848">
    <property type="entry name" value="NSFL1 (p97 ATPase) cofactor p47, SEP domain"/>
    <property type="match status" value="1"/>
</dbReference>
<dbReference type="Pfam" id="PF08059">
    <property type="entry name" value="SEP"/>
    <property type="match status" value="1"/>
</dbReference>
<dbReference type="EMBL" id="JALLPB020000082">
    <property type="protein sequence ID" value="KAL3821841.1"/>
    <property type="molecule type" value="Genomic_DNA"/>
</dbReference>
<dbReference type="InterPro" id="IPR001012">
    <property type="entry name" value="UBX_dom"/>
</dbReference>
<gene>
    <name evidence="4" type="ORF">ACHAXA_002594</name>
</gene>
<dbReference type="AlphaFoldDB" id="A0ABD3SBD1"/>